<evidence type="ECO:0000256" key="1">
    <source>
        <dbReference type="SAM" id="MobiDB-lite"/>
    </source>
</evidence>
<name>A0A8D3DZD3_SCOMX</name>
<feature type="domain" description="TXNDC16 second thioredoxin-like" evidence="3">
    <location>
        <begin position="43"/>
        <end position="167"/>
    </location>
</feature>
<evidence type="ECO:0000259" key="4">
    <source>
        <dbReference type="Pfam" id="PF24510"/>
    </source>
</evidence>
<feature type="compositionally biased region" description="Acidic residues" evidence="1">
    <location>
        <begin position="570"/>
        <end position="593"/>
    </location>
</feature>
<feature type="domain" description="TXNDC16 third thioredoxin-like" evidence="4">
    <location>
        <begin position="177"/>
        <end position="243"/>
    </location>
</feature>
<keyword evidence="2" id="KW-0732">Signal</keyword>
<evidence type="ECO:0000256" key="2">
    <source>
        <dbReference type="SAM" id="SignalP"/>
    </source>
</evidence>
<reference evidence="5" key="2">
    <citation type="submission" date="2025-08" db="UniProtKB">
        <authorList>
            <consortium name="Ensembl"/>
        </authorList>
    </citation>
    <scope>IDENTIFICATION</scope>
</reference>
<dbReference type="AlphaFoldDB" id="A0A8D3DZD3"/>
<feature type="region of interest" description="Disordered" evidence="1">
    <location>
        <begin position="559"/>
        <end position="611"/>
    </location>
</feature>
<evidence type="ECO:0000313" key="6">
    <source>
        <dbReference type="Proteomes" id="UP000694558"/>
    </source>
</evidence>
<protein>
    <recommendedName>
        <fullName evidence="7">Thioredoxin domain-containing protein 16</fullName>
    </recommendedName>
</protein>
<dbReference type="Ensembl" id="ENSSMAT00000077337.1">
    <property type="protein sequence ID" value="ENSSMAP00000064892.1"/>
    <property type="gene ID" value="ENSSMAG00000011201.2"/>
</dbReference>
<evidence type="ECO:0000313" key="5">
    <source>
        <dbReference type="Ensembl" id="ENSSMAP00000064892.1"/>
    </source>
</evidence>
<evidence type="ECO:0000259" key="3">
    <source>
        <dbReference type="Pfam" id="PF24509"/>
    </source>
</evidence>
<dbReference type="Pfam" id="PF24510">
    <property type="entry name" value="TXNDC16_3rd"/>
    <property type="match status" value="1"/>
</dbReference>
<dbReference type="InterPro" id="IPR036249">
    <property type="entry name" value="Thioredoxin-like_sf"/>
</dbReference>
<organism evidence="5 6">
    <name type="scientific">Scophthalmus maximus</name>
    <name type="common">Turbot</name>
    <name type="synonym">Psetta maxima</name>
    <dbReference type="NCBI Taxonomy" id="52904"/>
    <lineage>
        <taxon>Eukaryota</taxon>
        <taxon>Metazoa</taxon>
        <taxon>Chordata</taxon>
        <taxon>Craniata</taxon>
        <taxon>Vertebrata</taxon>
        <taxon>Euteleostomi</taxon>
        <taxon>Actinopterygii</taxon>
        <taxon>Neopterygii</taxon>
        <taxon>Teleostei</taxon>
        <taxon>Neoteleostei</taxon>
        <taxon>Acanthomorphata</taxon>
        <taxon>Carangaria</taxon>
        <taxon>Pleuronectiformes</taxon>
        <taxon>Pleuronectoidei</taxon>
        <taxon>Scophthalmidae</taxon>
        <taxon>Scophthalmus</taxon>
    </lineage>
</organism>
<proteinExistence type="predicted"/>
<sequence length="611" mass="68314">MCIFDCIFRMLLPFHVLGLWVVSCRPQHVNIDPALRVSFPPSTILREEVKYVHTDADLLAMEKAARGHKDIVLGYVSSLGTQEHRSMMETAYVYGSKYQFILITGGPVLKHLGGNESSHSSQVWFLHCRVQSGFMTSVTSERCPLTLMRKPLSILSLHSFLQLMEAPLSEVYNDPSVVFLFSRPATKHLDLDTATTLAWRLRGIALLLLVHRCSPAVKTPDEYNAAYRLPEKMKYMTLHNLDEVLELFTIHEKSGEEEVEDEEEDEGLEDDDSDFVSVYKNRGSFLDMDSITQPTSDNIHTTLAQSNLTVALFYLKWDAVSMAFLSSFIEVAERLTGKQETTAFSSGSLPVLFQPITAFPSVLVLRPQESAQHYKGMLGSEPLHRVPVFTEAAKSLRGEVLTGVLTDGLPELTVENLPSFLSLGKALLLLFVGEEEDEIGRRQNQALVEEMRRVVELGEGRMERYVACWIHLGHTPAGMSVLGSYLGTMPPLPALVLTHLPSGGEIYQYPPNTPIVTPFVLQWLQRIEDGTESTAGILGEDSWPSAVEFYDFLKVMDTQERSSPQQQAPDLEEEDVDMEEENLENDLLVEDAADSSNASPADDTLTDHSEL</sequence>
<dbReference type="Proteomes" id="UP000694558">
    <property type="component" value="Chromosome 1"/>
</dbReference>
<reference evidence="5" key="1">
    <citation type="submission" date="2023-05" db="EMBL/GenBank/DDBJ databases">
        <title>High-quality long-read genome of Scophthalmus maximus.</title>
        <authorList>
            <person name="Lien S."/>
            <person name="Martinez P."/>
        </authorList>
    </citation>
    <scope>NUCLEOTIDE SEQUENCE [LARGE SCALE GENOMIC DNA]</scope>
</reference>
<dbReference type="InterPro" id="IPR057645">
    <property type="entry name" value="TXNDC16_3rd"/>
</dbReference>
<dbReference type="Pfam" id="PF24509">
    <property type="entry name" value="TXNDC16_2nd"/>
    <property type="match status" value="1"/>
</dbReference>
<dbReference type="PANTHER" id="PTHR22699">
    <property type="entry name" value="THIOREDOXIN DOMAIN-CONTAINING PROTEIN 16"/>
    <property type="match status" value="1"/>
</dbReference>
<feature type="chain" id="PRO_5034116726" description="Thioredoxin domain-containing protein 16" evidence="2">
    <location>
        <begin position="27"/>
        <end position="611"/>
    </location>
</feature>
<gene>
    <name evidence="5" type="primary">txndc16</name>
</gene>
<dbReference type="SUPFAM" id="SSF52833">
    <property type="entry name" value="Thioredoxin-like"/>
    <property type="match status" value="1"/>
</dbReference>
<dbReference type="PANTHER" id="PTHR22699:SF1">
    <property type="entry name" value="THIOREDOXIN DOMAIN-CONTAINING PROTEIN 16"/>
    <property type="match status" value="1"/>
</dbReference>
<feature type="compositionally biased region" description="Low complexity" evidence="1">
    <location>
        <begin position="594"/>
        <end position="603"/>
    </location>
</feature>
<accession>A0A8D3DZD3</accession>
<dbReference type="InterPro" id="IPR057642">
    <property type="entry name" value="TXNDC16_2nd"/>
</dbReference>
<evidence type="ECO:0008006" key="7">
    <source>
        <dbReference type="Google" id="ProtNLM"/>
    </source>
</evidence>
<dbReference type="GeneTree" id="ENSGT00390000006080"/>
<feature type="signal peptide" evidence="2">
    <location>
        <begin position="1"/>
        <end position="26"/>
    </location>
</feature>
<dbReference type="InterPro" id="IPR040090">
    <property type="entry name" value="TXNDC16"/>
</dbReference>